<dbReference type="Pfam" id="PF13692">
    <property type="entry name" value="Glyco_trans_1_4"/>
    <property type="match status" value="1"/>
</dbReference>
<dbReference type="EC" id="2.4.-.-" evidence="2"/>
<dbReference type="RefSeq" id="WP_380796640.1">
    <property type="nucleotide sequence ID" value="NZ_JBHRVU010000004.1"/>
</dbReference>
<evidence type="ECO:0000313" key="3">
    <source>
        <dbReference type="Proteomes" id="UP001595681"/>
    </source>
</evidence>
<gene>
    <name evidence="2" type="ORF">ACFOKF_15060</name>
</gene>
<dbReference type="PANTHER" id="PTHR45947:SF3">
    <property type="entry name" value="SULFOQUINOVOSYL TRANSFERASE SQD2"/>
    <property type="match status" value="1"/>
</dbReference>
<keyword evidence="2" id="KW-0808">Transferase</keyword>
<comment type="caution">
    <text evidence="2">The sequence shown here is derived from an EMBL/GenBank/DDBJ whole genome shotgun (WGS) entry which is preliminary data.</text>
</comment>
<keyword evidence="3" id="KW-1185">Reference proteome</keyword>
<sequence>MNAHSPFPADHNVVPLRPGRASPPPIRVALFSGNYDCVRDGANRALNRLVGHLLHRAGMDVRIYSPTAPVPAFQSVGDVRSVPSLSIPGRPEYRVAIGLTKGVRRDLAAFAPDIIHLSCPDRLGRQAQKYGRSRGIPVVASLHTRFETYLDYYRLSFLRGSMERYLDRFYGDADLILAPTPPIRDEMATRHGADRVAIWSRGIDPLSFSPALRDPAFRAAHGYEEGDIVPLFFGRLVLEKGLGVFADAIMAIRAQGHAVRPLIVGEGPARSWLAQRLPNATFAGHLAGEALGRAVASADLLINPSVTEAFGNVNLEAMASGLAVLSADVPSASALIDHGRTGLLLPPADAQSYADAATMLMRHPARLATLRQAAAQATAGYRWDDVLDDVVRAYAGLLPHRAPPLRLPACPPRAGTG</sequence>
<name>A0ABV7NI35_9SPHN</name>
<proteinExistence type="predicted"/>
<dbReference type="Proteomes" id="UP001595681">
    <property type="component" value="Unassembled WGS sequence"/>
</dbReference>
<dbReference type="EMBL" id="JBHRVU010000004">
    <property type="protein sequence ID" value="MFC3442492.1"/>
    <property type="molecule type" value="Genomic_DNA"/>
</dbReference>
<evidence type="ECO:0000313" key="2">
    <source>
        <dbReference type="EMBL" id="MFC3442492.1"/>
    </source>
</evidence>
<protein>
    <submittedName>
        <fullName evidence="2">Glycosyltransferase family 4 protein</fullName>
        <ecNumber evidence="2">2.4.-.-</ecNumber>
    </submittedName>
</protein>
<evidence type="ECO:0000259" key="1">
    <source>
        <dbReference type="Pfam" id="PF13439"/>
    </source>
</evidence>
<dbReference type="InterPro" id="IPR050194">
    <property type="entry name" value="Glycosyltransferase_grp1"/>
</dbReference>
<organism evidence="2 3">
    <name type="scientific">Sphingobium rhizovicinum</name>
    <dbReference type="NCBI Taxonomy" id="432308"/>
    <lineage>
        <taxon>Bacteria</taxon>
        <taxon>Pseudomonadati</taxon>
        <taxon>Pseudomonadota</taxon>
        <taxon>Alphaproteobacteria</taxon>
        <taxon>Sphingomonadales</taxon>
        <taxon>Sphingomonadaceae</taxon>
        <taxon>Sphingobium</taxon>
    </lineage>
</organism>
<dbReference type="PANTHER" id="PTHR45947">
    <property type="entry name" value="SULFOQUINOVOSYL TRANSFERASE SQD2"/>
    <property type="match status" value="1"/>
</dbReference>
<reference evidence="3" key="1">
    <citation type="journal article" date="2019" name="Int. J. Syst. Evol. Microbiol.">
        <title>The Global Catalogue of Microorganisms (GCM) 10K type strain sequencing project: providing services to taxonomists for standard genome sequencing and annotation.</title>
        <authorList>
            <consortium name="The Broad Institute Genomics Platform"/>
            <consortium name="The Broad Institute Genome Sequencing Center for Infectious Disease"/>
            <person name="Wu L."/>
            <person name="Ma J."/>
        </authorList>
    </citation>
    <scope>NUCLEOTIDE SEQUENCE [LARGE SCALE GENOMIC DNA]</scope>
    <source>
        <strain evidence="3">CCM 7491</strain>
    </source>
</reference>
<accession>A0ABV7NI35</accession>
<dbReference type="Gene3D" id="3.40.50.2000">
    <property type="entry name" value="Glycogen Phosphorylase B"/>
    <property type="match status" value="2"/>
</dbReference>
<feature type="domain" description="Glycosyltransferase subfamily 4-like N-terminal" evidence="1">
    <location>
        <begin position="41"/>
        <end position="205"/>
    </location>
</feature>
<dbReference type="Pfam" id="PF13439">
    <property type="entry name" value="Glyco_transf_4"/>
    <property type="match status" value="1"/>
</dbReference>
<dbReference type="InterPro" id="IPR028098">
    <property type="entry name" value="Glyco_trans_4-like_N"/>
</dbReference>
<keyword evidence="2" id="KW-0328">Glycosyltransferase</keyword>
<dbReference type="CDD" id="cd03814">
    <property type="entry name" value="GT4-like"/>
    <property type="match status" value="1"/>
</dbReference>
<dbReference type="SUPFAM" id="SSF53756">
    <property type="entry name" value="UDP-Glycosyltransferase/glycogen phosphorylase"/>
    <property type="match status" value="1"/>
</dbReference>
<dbReference type="GO" id="GO:0016757">
    <property type="term" value="F:glycosyltransferase activity"/>
    <property type="evidence" value="ECO:0007669"/>
    <property type="project" value="UniProtKB-KW"/>
</dbReference>